<name>A0AA39N5U7_ARMTA</name>
<feature type="region of interest" description="Disordered" evidence="1">
    <location>
        <begin position="1"/>
        <end position="20"/>
    </location>
</feature>
<dbReference type="Proteomes" id="UP001175211">
    <property type="component" value="Unassembled WGS sequence"/>
</dbReference>
<protein>
    <submittedName>
        <fullName evidence="2">Uncharacterized protein</fullName>
    </submittedName>
</protein>
<sequence length="366" mass="41904">MQPVRREPPTVARSPTTPEPEWFDLEAPQVLKTFLEDVERGLHPSGQMSLKLDPDCKSWVYDHIDAVSEHFPGKVELIDNEIFVRLESATHEFLKKVLFNAFMASRGLGRQLYINSNISYPIVEKGFKILDIGIYAQDPTEDLWPLFLMEIAYSDLGWKSLRDVLKVLLGCNHKGDIRGALALKISKRGEDISKITYNIVAFTQDGTIGDKHGNLNSFQPYAKVPHEPGMGKWIPTDGEHFERKTKYRMFRQTNDSGGRYFSDGILVDHGIIDEDHTSSNDDIVLDPEYFNLPADSERLCLRAKDLWFHVRHQEVVERNLKRKKEQEKAPGRTEKRRKRIPGPSTIERLSEVPGTWDDASSTFKPA</sequence>
<evidence type="ECO:0000313" key="3">
    <source>
        <dbReference type="Proteomes" id="UP001175211"/>
    </source>
</evidence>
<feature type="region of interest" description="Disordered" evidence="1">
    <location>
        <begin position="321"/>
        <end position="366"/>
    </location>
</feature>
<evidence type="ECO:0000313" key="2">
    <source>
        <dbReference type="EMBL" id="KAK0458568.1"/>
    </source>
</evidence>
<evidence type="ECO:0000256" key="1">
    <source>
        <dbReference type="SAM" id="MobiDB-lite"/>
    </source>
</evidence>
<reference evidence="2" key="1">
    <citation type="submission" date="2023-06" db="EMBL/GenBank/DDBJ databases">
        <authorList>
            <consortium name="Lawrence Berkeley National Laboratory"/>
            <person name="Ahrendt S."/>
            <person name="Sahu N."/>
            <person name="Indic B."/>
            <person name="Wong-Bajracharya J."/>
            <person name="Merenyi Z."/>
            <person name="Ke H.-M."/>
            <person name="Monk M."/>
            <person name="Kocsube S."/>
            <person name="Drula E."/>
            <person name="Lipzen A."/>
            <person name="Balint B."/>
            <person name="Henrissat B."/>
            <person name="Andreopoulos B."/>
            <person name="Martin F.M."/>
            <person name="Harder C.B."/>
            <person name="Rigling D."/>
            <person name="Ford K.L."/>
            <person name="Foster G.D."/>
            <person name="Pangilinan J."/>
            <person name="Papanicolaou A."/>
            <person name="Barry K."/>
            <person name="LaButti K."/>
            <person name="Viragh M."/>
            <person name="Koriabine M."/>
            <person name="Yan M."/>
            <person name="Riley R."/>
            <person name="Champramary S."/>
            <person name="Plett K.L."/>
            <person name="Tsai I.J."/>
            <person name="Slot J."/>
            <person name="Sipos G."/>
            <person name="Plett J."/>
            <person name="Nagy L.G."/>
            <person name="Grigoriev I.V."/>
        </authorList>
    </citation>
    <scope>NUCLEOTIDE SEQUENCE</scope>
    <source>
        <strain evidence="2">CCBAS 213</strain>
    </source>
</reference>
<keyword evidence="3" id="KW-1185">Reference proteome</keyword>
<dbReference type="GeneID" id="85356741"/>
<feature type="compositionally biased region" description="Basic and acidic residues" evidence="1">
    <location>
        <begin position="321"/>
        <end position="333"/>
    </location>
</feature>
<dbReference type="RefSeq" id="XP_060330838.1">
    <property type="nucleotide sequence ID" value="XM_060473193.1"/>
</dbReference>
<accession>A0AA39N5U7</accession>
<proteinExistence type="predicted"/>
<comment type="caution">
    <text evidence="2">The sequence shown here is derived from an EMBL/GenBank/DDBJ whole genome shotgun (WGS) entry which is preliminary data.</text>
</comment>
<dbReference type="AlphaFoldDB" id="A0AA39N5U7"/>
<dbReference type="EMBL" id="JAUEPS010000017">
    <property type="protein sequence ID" value="KAK0458568.1"/>
    <property type="molecule type" value="Genomic_DNA"/>
</dbReference>
<gene>
    <name evidence="2" type="ORF">EV420DRAFT_1543191</name>
</gene>
<organism evidence="2 3">
    <name type="scientific">Armillaria tabescens</name>
    <name type="common">Ringless honey mushroom</name>
    <name type="synonym">Agaricus tabescens</name>
    <dbReference type="NCBI Taxonomy" id="1929756"/>
    <lineage>
        <taxon>Eukaryota</taxon>
        <taxon>Fungi</taxon>
        <taxon>Dikarya</taxon>
        <taxon>Basidiomycota</taxon>
        <taxon>Agaricomycotina</taxon>
        <taxon>Agaricomycetes</taxon>
        <taxon>Agaricomycetidae</taxon>
        <taxon>Agaricales</taxon>
        <taxon>Marasmiineae</taxon>
        <taxon>Physalacriaceae</taxon>
        <taxon>Desarmillaria</taxon>
    </lineage>
</organism>